<reference evidence="1 2" key="1">
    <citation type="submission" date="2020-01" db="EMBL/GenBank/DDBJ databases">
        <title>Insect and environment-associated Actinomycetes.</title>
        <authorList>
            <person name="Currrie C."/>
            <person name="Chevrette M."/>
            <person name="Carlson C."/>
            <person name="Stubbendieck R."/>
            <person name="Wendt-Pienkowski E."/>
        </authorList>
    </citation>
    <scope>NUCLEOTIDE SEQUENCE [LARGE SCALE GENOMIC DNA]</scope>
    <source>
        <strain evidence="1 2">SID11342</strain>
    </source>
</reference>
<dbReference type="EMBL" id="JAAGLQ010000435">
    <property type="protein sequence ID" value="NEA17777.1"/>
    <property type="molecule type" value="Genomic_DNA"/>
</dbReference>
<protein>
    <submittedName>
        <fullName evidence="1">Uncharacterized protein</fullName>
    </submittedName>
</protein>
<name>A0A6N9U288_STRHA</name>
<proteinExistence type="predicted"/>
<gene>
    <name evidence="1" type="ORF">G3I29_20140</name>
</gene>
<accession>A0A6N9U288</accession>
<comment type="caution">
    <text evidence="1">The sequence shown here is derived from an EMBL/GenBank/DDBJ whole genome shotgun (WGS) entry which is preliminary data.</text>
</comment>
<dbReference type="AlphaFoldDB" id="A0A6N9U288"/>
<evidence type="ECO:0000313" key="2">
    <source>
        <dbReference type="Proteomes" id="UP000471293"/>
    </source>
</evidence>
<dbReference type="Proteomes" id="UP000471293">
    <property type="component" value="Unassembled WGS sequence"/>
</dbReference>
<organism evidence="1 2">
    <name type="scientific">Streptomyces halstedii</name>
    <dbReference type="NCBI Taxonomy" id="1944"/>
    <lineage>
        <taxon>Bacteria</taxon>
        <taxon>Bacillati</taxon>
        <taxon>Actinomycetota</taxon>
        <taxon>Actinomycetes</taxon>
        <taxon>Kitasatosporales</taxon>
        <taxon>Streptomycetaceae</taxon>
        <taxon>Streptomyces</taxon>
    </lineage>
</organism>
<dbReference type="RefSeq" id="WP_164346535.1">
    <property type="nucleotide sequence ID" value="NZ_JAAGLQ010000435.1"/>
</dbReference>
<evidence type="ECO:0000313" key="1">
    <source>
        <dbReference type="EMBL" id="NEA17777.1"/>
    </source>
</evidence>
<sequence>MALAQAGPHADTGPRAAFVTPVAHGRWTWTHGGGSGAPVRPAVAAVVADELRSRLRDFAVTRAERR</sequence>